<feature type="transmembrane region" description="Helical" evidence="10">
    <location>
        <begin position="12"/>
        <end position="31"/>
    </location>
</feature>
<comment type="subcellular location">
    <subcellularLocation>
        <location evidence="3">Membrane</location>
    </subcellularLocation>
</comment>
<dbReference type="InterPro" id="IPR000701">
    <property type="entry name" value="SuccDH_FuR_B_TM-su"/>
</dbReference>
<dbReference type="GO" id="GO:0016020">
    <property type="term" value="C:membrane"/>
    <property type="evidence" value="ECO:0007669"/>
    <property type="project" value="UniProtKB-SubCell"/>
</dbReference>
<dbReference type="Proteomes" id="UP000264036">
    <property type="component" value="Unassembled WGS sequence"/>
</dbReference>
<evidence type="ECO:0000256" key="2">
    <source>
        <dbReference type="ARBA" id="ARBA00004050"/>
    </source>
</evidence>
<accession>A0A356LJQ0</accession>
<evidence type="ECO:0000256" key="8">
    <source>
        <dbReference type="ARBA" id="ARBA00023004"/>
    </source>
</evidence>
<evidence type="ECO:0000256" key="9">
    <source>
        <dbReference type="ARBA" id="ARBA00023136"/>
    </source>
</evidence>
<dbReference type="EMBL" id="DOEK01000030">
    <property type="protein sequence ID" value="HBP30791.1"/>
    <property type="molecule type" value="Genomic_DNA"/>
</dbReference>
<protein>
    <submittedName>
        <fullName evidence="11">Succinate dehydrogenase</fullName>
    </submittedName>
</protein>
<feature type="transmembrane region" description="Helical" evidence="10">
    <location>
        <begin position="51"/>
        <end position="69"/>
    </location>
</feature>
<keyword evidence="8" id="KW-0408">Iron</keyword>
<evidence type="ECO:0000256" key="4">
    <source>
        <dbReference type="ARBA" id="ARBA00022617"/>
    </source>
</evidence>
<evidence type="ECO:0000313" key="11">
    <source>
        <dbReference type="EMBL" id="HBP30791.1"/>
    </source>
</evidence>
<name>A0A356LJQ0_9BURK</name>
<reference evidence="11 12" key="1">
    <citation type="journal article" date="2018" name="Nat. Biotechnol.">
        <title>A standardized bacterial taxonomy based on genome phylogeny substantially revises the tree of life.</title>
        <authorList>
            <person name="Parks D.H."/>
            <person name="Chuvochina M."/>
            <person name="Waite D.W."/>
            <person name="Rinke C."/>
            <person name="Skarshewski A."/>
            <person name="Chaumeil P.A."/>
            <person name="Hugenholtz P."/>
        </authorList>
    </citation>
    <scope>NUCLEOTIDE SEQUENCE [LARGE SCALE GENOMIC DNA]</scope>
    <source>
        <strain evidence="11">UBA10707</strain>
    </source>
</reference>
<proteinExistence type="predicted"/>
<gene>
    <name evidence="11" type="ORF">DD666_15390</name>
</gene>
<evidence type="ECO:0000256" key="10">
    <source>
        <dbReference type="SAM" id="Phobius"/>
    </source>
</evidence>
<dbReference type="SUPFAM" id="SSF81343">
    <property type="entry name" value="Fumarate reductase respiratory complex transmembrane subunits"/>
    <property type="match status" value="1"/>
</dbReference>
<keyword evidence="7 10" id="KW-1133">Transmembrane helix</keyword>
<dbReference type="AlphaFoldDB" id="A0A356LJQ0"/>
<comment type="caution">
    <text evidence="11">The sequence shown here is derived from an EMBL/GenBank/DDBJ whole genome shotgun (WGS) entry which is preliminary data.</text>
</comment>
<feature type="transmembrane region" description="Helical" evidence="10">
    <location>
        <begin position="81"/>
        <end position="104"/>
    </location>
</feature>
<keyword evidence="5 10" id="KW-0812">Transmembrane</keyword>
<evidence type="ECO:0000256" key="5">
    <source>
        <dbReference type="ARBA" id="ARBA00022692"/>
    </source>
</evidence>
<keyword evidence="4" id="KW-0349">Heme</keyword>
<dbReference type="InterPro" id="IPR034804">
    <property type="entry name" value="SQR/QFR_C/D"/>
</dbReference>
<evidence type="ECO:0000256" key="7">
    <source>
        <dbReference type="ARBA" id="ARBA00022989"/>
    </source>
</evidence>
<evidence type="ECO:0000256" key="6">
    <source>
        <dbReference type="ARBA" id="ARBA00022723"/>
    </source>
</evidence>
<dbReference type="Pfam" id="PF01127">
    <property type="entry name" value="Sdh_cyt"/>
    <property type="match status" value="1"/>
</dbReference>
<sequence length="111" mass="12170">MEMKLFLLQRLTAMIMVPFIFVHIGVIIYAVRGGLSAEEILGRTQGNGWWIAFYTLFVISASIHAPIGIRKVLKEWAGLSYSVLNLLALALGLLFLVLGLRAVVAVGGLAW</sequence>
<comment type="cofactor">
    <cofactor evidence="1">
        <name>heme</name>
        <dbReference type="ChEBI" id="CHEBI:30413"/>
    </cofactor>
</comment>
<evidence type="ECO:0000256" key="3">
    <source>
        <dbReference type="ARBA" id="ARBA00004370"/>
    </source>
</evidence>
<keyword evidence="6" id="KW-0479">Metal-binding</keyword>
<evidence type="ECO:0000256" key="1">
    <source>
        <dbReference type="ARBA" id="ARBA00001971"/>
    </source>
</evidence>
<evidence type="ECO:0000313" key="12">
    <source>
        <dbReference type="Proteomes" id="UP000264036"/>
    </source>
</evidence>
<comment type="function">
    <text evidence="2">Membrane-anchoring subunit of succinate dehydrogenase (SDH).</text>
</comment>
<organism evidence="11 12">
    <name type="scientific">Advenella kashmirensis</name>
    <dbReference type="NCBI Taxonomy" id="310575"/>
    <lineage>
        <taxon>Bacteria</taxon>
        <taxon>Pseudomonadati</taxon>
        <taxon>Pseudomonadota</taxon>
        <taxon>Betaproteobacteria</taxon>
        <taxon>Burkholderiales</taxon>
        <taxon>Alcaligenaceae</taxon>
    </lineage>
</organism>
<keyword evidence="9 10" id="KW-0472">Membrane</keyword>
<dbReference type="GO" id="GO:0046872">
    <property type="term" value="F:metal ion binding"/>
    <property type="evidence" value="ECO:0007669"/>
    <property type="project" value="UniProtKB-KW"/>
</dbReference>
<dbReference type="Gene3D" id="1.20.1300.10">
    <property type="entry name" value="Fumarate reductase/succinate dehydrogenase, transmembrane subunit"/>
    <property type="match status" value="1"/>
</dbReference>